<organism evidence="1 2">
    <name type="scientific">Pseudoalteromonas arctica</name>
    <dbReference type="NCBI Taxonomy" id="394751"/>
    <lineage>
        <taxon>Bacteria</taxon>
        <taxon>Pseudomonadati</taxon>
        <taxon>Pseudomonadota</taxon>
        <taxon>Gammaproteobacteria</taxon>
        <taxon>Alteromonadales</taxon>
        <taxon>Pseudoalteromonadaceae</taxon>
        <taxon>Pseudoalteromonas</taxon>
    </lineage>
</organism>
<reference evidence="1" key="1">
    <citation type="submission" date="2020-04" db="EMBL/GenBank/DDBJ databases">
        <title>Genome Sequencing for Pseudoaltermonas arctica.</title>
        <authorList>
            <person name="Elkins N.S."/>
        </authorList>
    </citation>
    <scope>NUCLEOTIDE SEQUENCE [LARGE SCALE GENOMIC DNA]</scope>
    <source>
        <strain evidence="1">NEC-BIFX-2020_0012</strain>
    </source>
</reference>
<keyword evidence="2" id="KW-1185">Reference proteome</keyword>
<dbReference type="AlphaFoldDB" id="A0A7Y0HF40"/>
<gene>
    <name evidence="1" type="ORF">HHO47_19000</name>
</gene>
<dbReference type="EMBL" id="JABBMT010000089">
    <property type="protein sequence ID" value="NMM42819.1"/>
    <property type="molecule type" value="Genomic_DNA"/>
</dbReference>
<evidence type="ECO:0000313" key="1">
    <source>
        <dbReference type="EMBL" id="NMM42819.1"/>
    </source>
</evidence>
<name>A0A7Y0HF40_9GAMM</name>
<dbReference type="RefSeq" id="WP_169021697.1">
    <property type="nucleotide sequence ID" value="NZ_JABBMT010000089.1"/>
</dbReference>
<proteinExistence type="predicted"/>
<sequence>MKIHNGTINTTEIAELLRGLPKLKKHSQLTTLREILEPLSLYKDELESQYVNHLRNEAMKSFGAGQAGFARSTDY</sequence>
<evidence type="ECO:0000313" key="2">
    <source>
        <dbReference type="Proteomes" id="UP000570493"/>
    </source>
</evidence>
<comment type="caution">
    <text evidence="1">The sequence shown here is derived from an EMBL/GenBank/DDBJ whole genome shotgun (WGS) entry which is preliminary data.</text>
</comment>
<accession>A0A7Y0HF40</accession>
<dbReference type="Proteomes" id="UP000570493">
    <property type="component" value="Unassembled WGS sequence"/>
</dbReference>
<protein>
    <submittedName>
        <fullName evidence="1">Uncharacterized protein</fullName>
    </submittedName>
</protein>